<proteinExistence type="predicted"/>
<evidence type="ECO:0000313" key="5">
    <source>
        <dbReference type="Proteomes" id="UP000290545"/>
    </source>
</evidence>
<protein>
    <submittedName>
        <fullName evidence="4">FecR family protein</fullName>
    </submittedName>
</protein>
<dbReference type="PANTHER" id="PTHR30273:SF2">
    <property type="entry name" value="PROTEIN FECR"/>
    <property type="match status" value="1"/>
</dbReference>
<keyword evidence="1" id="KW-0472">Membrane</keyword>
<reference evidence="4 5" key="1">
    <citation type="submission" date="2019-01" db="EMBL/GenBank/DDBJ databases">
        <title>Filimonas sp. strain TTM-71.</title>
        <authorList>
            <person name="Chen W.-M."/>
        </authorList>
    </citation>
    <scope>NUCLEOTIDE SEQUENCE [LARGE SCALE GENOMIC DNA]</scope>
    <source>
        <strain evidence="4 5">TTM-71</strain>
    </source>
</reference>
<name>A0A4V1M9K4_9BACT</name>
<accession>A0A4V1M9K4</accession>
<feature type="transmembrane region" description="Helical" evidence="1">
    <location>
        <begin position="96"/>
        <end position="116"/>
    </location>
</feature>
<dbReference type="Pfam" id="PF16344">
    <property type="entry name" value="FecR_C"/>
    <property type="match status" value="1"/>
</dbReference>
<dbReference type="InterPro" id="IPR006860">
    <property type="entry name" value="FecR"/>
</dbReference>
<keyword evidence="1" id="KW-0812">Transmembrane</keyword>
<dbReference type="OrthoDB" id="934696at2"/>
<dbReference type="Gene3D" id="3.55.50.30">
    <property type="match status" value="1"/>
</dbReference>
<evidence type="ECO:0000313" key="4">
    <source>
        <dbReference type="EMBL" id="RXK81458.1"/>
    </source>
</evidence>
<gene>
    <name evidence="4" type="ORF">ESB13_21240</name>
</gene>
<keyword evidence="5" id="KW-1185">Reference proteome</keyword>
<dbReference type="EMBL" id="SDHZ01000004">
    <property type="protein sequence ID" value="RXK81458.1"/>
    <property type="molecule type" value="Genomic_DNA"/>
</dbReference>
<dbReference type="PANTHER" id="PTHR30273">
    <property type="entry name" value="PERIPLASMIC SIGNAL SENSOR AND SIGMA FACTOR ACTIVATOR FECR-RELATED"/>
    <property type="match status" value="1"/>
</dbReference>
<organism evidence="4 5">
    <name type="scientific">Filimonas effusa</name>
    <dbReference type="NCBI Taxonomy" id="2508721"/>
    <lineage>
        <taxon>Bacteria</taxon>
        <taxon>Pseudomonadati</taxon>
        <taxon>Bacteroidota</taxon>
        <taxon>Chitinophagia</taxon>
        <taxon>Chitinophagales</taxon>
        <taxon>Chitinophagaceae</taxon>
        <taxon>Filimonas</taxon>
    </lineage>
</organism>
<dbReference type="Pfam" id="PF04773">
    <property type="entry name" value="FecR"/>
    <property type="match status" value="1"/>
</dbReference>
<dbReference type="RefSeq" id="WP_129005708.1">
    <property type="nucleotide sequence ID" value="NZ_SDHZ01000004.1"/>
</dbReference>
<evidence type="ECO:0000259" key="2">
    <source>
        <dbReference type="Pfam" id="PF04773"/>
    </source>
</evidence>
<comment type="caution">
    <text evidence="4">The sequence shown here is derived from an EMBL/GenBank/DDBJ whole genome shotgun (WGS) entry which is preliminary data.</text>
</comment>
<feature type="domain" description="Protein FecR C-terminal" evidence="3">
    <location>
        <begin position="298"/>
        <end position="366"/>
    </location>
</feature>
<dbReference type="InterPro" id="IPR032508">
    <property type="entry name" value="FecR_C"/>
</dbReference>
<dbReference type="Proteomes" id="UP000290545">
    <property type="component" value="Unassembled WGS sequence"/>
</dbReference>
<keyword evidence="1" id="KW-1133">Transmembrane helix</keyword>
<dbReference type="GO" id="GO:0016989">
    <property type="term" value="F:sigma factor antagonist activity"/>
    <property type="evidence" value="ECO:0007669"/>
    <property type="project" value="TreeGrafter"/>
</dbReference>
<evidence type="ECO:0000256" key="1">
    <source>
        <dbReference type="SAM" id="Phobius"/>
    </source>
</evidence>
<dbReference type="Gene3D" id="2.60.120.1440">
    <property type="match status" value="1"/>
</dbReference>
<dbReference type="InterPro" id="IPR012373">
    <property type="entry name" value="Ferrdict_sens_TM"/>
</dbReference>
<feature type="domain" description="FecR protein" evidence="2">
    <location>
        <begin position="151"/>
        <end position="238"/>
    </location>
</feature>
<sequence>MDKLIQSFWSGQASDAEKKALLEKISYPETGWEQRLQQAWDHSLETNEEVSASDEWFKNQLETLQHKIAQRNQEHSAEEAGNIRTITSTRWPIRPAAWQAVAAIFVLATATLFLFIQRPHNNENKIAVLPAKSSPQHKNSFIEEKNNTRISRKVALPDGSTALLEPGAVISYNNNYGAANRQITLTAGIARFHVAASSKAPFNVIAGTTRTTALGTIFRIDISSSHLLKIKLVEGKVKIDGTSQDHFMAKATYLLPGQELNINLLQHTAQLILPAPNRKTAVAAGNTAPDTLAATGTFEFAQQPLNKVFRQLEQRFHTPIRFAEKEMSQRWFTGSFEAADPLDMILTSICNMNSLQFRHDNNSIIIFNK</sequence>
<evidence type="ECO:0000259" key="3">
    <source>
        <dbReference type="Pfam" id="PF16344"/>
    </source>
</evidence>
<dbReference type="AlphaFoldDB" id="A0A4V1M9K4"/>